<name>A0A502DW09_9MYCO</name>
<organism evidence="4 5">
    <name type="scientific">Mycolicibacterium hodleri</name>
    <dbReference type="NCBI Taxonomy" id="49897"/>
    <lineage>
        <taxon>Bacteria</taxon>
        <taxon>Bacillati</taxon>
        <taxon>Actinomycetota</taxon>
        <taxon>Actinomycetes</taxon>
        <taxon>Mycobacteriales</taxon>
        <taxon>Mycobacteriaceae</taxon>
        <taxon>Mycolicibacterium</taxon>
    </lineage>
</organism>
<keyword evidence="2" id="KW-0812">Transmembrane</keyword>
<feature type="transmembrane region" description="Helical" evidence="2">
    <location>
        <begin position="122"/>
        <end position="144"/>
    </location>
</feature>
<proteinExistence type="predicted"/>
<evidence type="ECO:0000313" key="4">
    <source>
        <dbReference type="EMBL" id="TPG29695.1"/>
    </source>
</evidence>
<dbReference type="Proteomes" id="UP000320095">
    <property type="component" value="Unassembled WGS sequence"/>
</dbReference>
<protein>
    <submittedName>
        <fullName evidence="4">DUF4328 domain-containing protein</fullName>
    </submittedName>
</protein>
<feature type="compositionally biased region" description="Low complexity" evidence="1">
    <location>
        <begin position="41"/>
        <end position="57"/>
    </location>
</feature>
<keyword evidence="2" id="KW-0472">Membrane</keyword>
<keyword evidence="5" id="KW-1185">Reference proteome</keyword>
<dbReference type="AlphaFoldDB" id="A0A502DW09"/>
<dbReference type="EMBL" id="RCZG01000015">
    <property type="protein sequence ID" value="TPG29695.1"/>
    <property type="molecule type" value="Genomic_DNA"/>
</dbReference>
<comment type="caution">
    <text evidence="4">The sequence shown here is derived from an EMBL/GenBank/DDBJ whole genome shotgun (WGS) entry which is preliminary data.</text>
</comment>
<gene>
    <name evidence="4" type="ORF">EAH80_26020</name>
</gene>
<evidence type="ECO:0000259" key="3">
    <source>
        <dbReference type="Pfam" id="PF14219"/>
    </source>
</evidence>
<evidence type="ECO:0000256" key="1">
    <source>
        <dbReference type="SAM" id="MobiDB-lite"/>
    </source>
</evidence>
<dbReference type="RefSeq" id="WP_140697815.1">
    <property type="nucleotide sequence ID" value="NZ_RCZG01000015.1"/>
</dbReference>
<dbReference type="OrthoDB" id="4774087at2"/>
<dbReference type="InterPro" id="IPR025565">
    <property type="entry name" value="DUF4328"/>
</dbReference>
<feature type="compositionally biased region" description="Basic and acidic residues" evidence="1">
    <location>
        <begin position="339"/>
        <end position="361"/>
    </location>
</feature>
<feature type="region of interest" description="Disordered" evidence="1">
    <location>
        <begin position="321"/>
        <end position="361"/>
    </location>
</feature>
<feature type="transmembrane region" description="Helical" evidence="2">
    <location>
        <begin position="156"/>
        <end position="189"/>
    </location>
</feature>
<sequence length="361" mass="39929">MIQVCSRCATRWNVRDRQRVWCPRCQGSLLAPLAEPEPQWSGTSSTGAQPGAAGTATRLPSGYRWIAVRPGAAPPPRRIRRPLGPTPRYAVIPRWGLQDRFDPVTSTQPVEPPRTSTRMVEATVLLTMIALAFAVVVHIANYALLLYNRSTLLNPIVAGLATWAGVAASVLVFFALIATTVVLANWLIARRAVAYARHEMLDPRPAWQLWLGCLLPLVNLFWAPVFVIELARAEARLTWLRTPIVVWWCAWCASFLVSTFAFATSFTRDAQGIANNTVAISIAYLTALAALLLTMKMYRGFEHQAVDRPVKRWVMVGAEVAEGTGRDEMPQSNAEEQDSEPKDAETESAPRVESDREEPAA</sequence>
<feature type="region of interest" description="Disordered" evidence="1">
    <location>
        <begin position="35"/>
        <end position="57"/>
    </location>
</feature>
<accession>A0A502DW09</accession>
<feature type="transmembrane region" description="Helical" evidence="2">
    <location>
        <begin position="273"/>
        <end position="293"/>
    </location>
</feature>
<evidence type="ECO:0000313" key="5">
    <source>
        <dbReference type="Proteomes" id="UP000320095"/>
    </source>
</evidence>
<evidence type="ECO:0000256" key="2">
    <source>
        <dbReference type="SAM" id="Phobius"/>
    </source>
</evidence>
<reference evidence="4 5" key="1">
    <citation type="journal article" date="2019" name="Environ. Microbiol.">
        <title>Species interactions and distinct microbial communities in high Arctic permafrost affected cryosols are associated with the CH4 and CO2 gas fluxes.</title>
        <authorList>
            <person name="Altshuler I."/>
            <person name="Hamel J."/>
            <person name="Turney S."/>
            <person name="Magnuson E."/>
            <person name="Levesque R."/>
            <person name="Greer C."/>
            <person name="Whyte L.G."/>
        </authorList>
    </citation>
    <scope>NUCLEOTIDE SEQUENCE [LARGE SCALE GENOMIC DNA]</scope>
    <source>
        <strain evidence="4 5">S5.20</strain>
    </source>
</reference>
<feature type="transmembrane region" description="Helical" evidence="2">
    <location>
        <begin position="209"/>
        <end position="232"/>
    </location>
</feature>
<feature type="domain" description="DUF4328" evidence="3">
    <location>
        <begin position="149"/>
        <end position="302"/>
    </location>
</feature>
<dbReference type="Pfam" id="PF14219">
    <property type="entry name" value="DUF4328"/>
    <property type="match status" value="1"/>
</dbReference>
<keyword evidence="2" id="KW-1133">Transmembrane helix</keyword>
<feature type="transmembrane region" description="Helical" evidence="2">
    <location>
        <begin position="244"/>
        <end position="267"/>
    </location>
</feature>